<feature type="domain" description="VOC" evidence="1">
    <location>
        <begin position="1"/>
        <end position="121"/>
    </location>
</feature>
<gene>
    <name evidence="2" type="ORF">B9G39_24620</name>
</gene>
<comment type="caution">
    <text evidence="2">The sequence shown here is derived from an EMBL/GenBank/DDBJ whole genome shotgun (WGS) entry which is preliminary data.</text>
</comment>
<organism evidence="2 3">
    <name type="scientific">Zooshikella ganghwensis</name>
    <dbReference type="NCBI Taxonomy" id="202772"/>
    <lineage>
        <taxon>Bacteria</taxon>
        <taxon>Pseudomonadati</taxon>
        <taxon>Pseudomonadota</taxon>
        <taxon>Gammaproteobacteria</taxon>
        <taxon>Oceanospirillales</taxon>
        <taxon>Zooshikellaceae</taxon>
        <taxon>Zooshikella</taxon>
    </lineage>
</organism>
<keyword evidence="3" id="KW-1185">Reference proteome</keyword>
<reference evidence="2 3" key="1">
    <citation type="submission" date="2017-04" db="EMBL/GenBank/DDBJ databases">
        <title>Draft genome sequence of Zooshikella ganghwensis VG4 isolated from Red Sea sediments.</title>
        <authorList>
            <person name="Rehman Z."/>
            <person name="Alam I."/>
            <person name="Kamau A."/>
            <person name="Bajic V."/>
            <person name="Leiknes T."/>
        </authorList>
    </citation>
    <scope>NUCLEOTIDE SEQUENCE [LARGE SCALE GENOMIC DNA]</scope>
    <source>
        <strain evidence="2 3">VG4</strain>
    </source>
</reference>
<dbReference type="EMBL" id="NDXW01000001">
    <property type="protein sequence ID" value="RDH46379.1"/>
    <property type="molecule type" value="Genomic_DNA"/>
</dbReference>
<dbReference type="PANTHER" id="PTHR35006:SF2">
    <property type="entry name" value="GLYOXALASE FAMILY PROTEIN (AFU_ORTHOLOGUE AFUA_5G14830)"/>
    <property type="match status" value="1"/>
</dbReference>
<dbReference type="CDD" id="cd07262">
    <property type="entry name" value="VOC_like"/>
    <property type="match status" value="1"/>
</dbReference>
<dbReference type="Proteomes" id="UP000257039">
    <property type="component" value="Unassembled WGS sequence"/>
</dbReference>
<evidence type="ECO:0000313" key="2">
    <source>
        <dbReference type="EMBL" id="RDH46379.1"/>
    </source>
</evidence>
<protein>
    <submittedName>
        <fullName evidence="2">VOC family protein</fullName>
    </submittedName>
</protein>
<dbReference type="RefSeq" id="WP_027708848.1">
    <property type="nucleotide sequence ID" value="NZ_NDXW01000001.1"/>
</dbReference>
<dbReference type="Pfam" id="PF00903">
    <property type="entry name" value="Glyoxalase"/>
    <property type="match status" value="1"/>
</dbReference>
<dbReference type="InterPro" id="IPR004360">
    <property type="entry name" value="Glyas_Fos-R_dOase_dom"/>
</dbReference>
<dbReference type="InterPro" id="IPR037523">
    <property type="entry name" value="VOC_core"/>
</dbReference>
<accession>A0A4P9VU14</accession>
<proteinExistence type="predicted"/>
<name>A0A4P9VU14_9GAMM</name>
<dbReference type="PROSITE" id="PS51819">
    <property type="entry name" value="VOC"/>
    <property type="match status" value="1"/>
</dbReference>
<dbReference type="AlphaFoldDB" id="A0A4P9VU14"/>
<dbReference type="PANTHER" id="PTHR35006">
    <property type="entry name" value="GLYOXALASE FAMILY PROTEIN (AFU_ORTHOLOGUE AFUA_5G14830)"/>
    <property type="match status" value="1"/>
</dbReference>
<evidence type="ECO:0000313" key="3">
    <source>
        <dbReference type="Proteomes" id="UP000257039"/>
    </source>
</evidence>
<sequence>MIDHITLNVGNLEKSKLFYLSALAPLGLSAVQYLQNWTAIGKDNQPVLWIQQSTTTRPHLSLAFKAESQRQVDEFHTAAISAGGISHGKPENRQQESHSNRLSYSAFVLDPDGHIIEVFKPLE</sequence>
<dbReference type="SUPFAM" id="SSF54593">
    <property type="entry name" value="Glyoxalase/Bleomycin resistance protein/Dihydroxybiphenyl dioxygenase"/>
    <property type="match status" value="1"/>
</dbReference>
<dbReference type="Gene3D" id="3.10.180.10">
    <property type="entry name" value="2,3-Dihydroxybiphenyl 1,2-Dioxygenase, domain 1"/>
    <property type="match status" value="1"/>
</dbReference>
<dbReference type="InterPro" id="IPR029068">
    <property type="entry name" value="Glyas_Bleomycin-R_OHBP_Dase"/>
</dbReference>
<evidence type="ECO:0000259" key="1">
    <source>
        <dbReference type="PROSITE" id="PS51819"/>
    </source>
</evidence>